<organism evidence="7 8">
    <name type="scientific">Bemisia tabaci</name>
    <name type="common">Sweetpotato whitefly</name>
    <name type="synonym">Aleurodes tabaci</name>
    <dbReference type="NCBI Taxonomy" id="7038"/>
    <lineage>
        <taxon>Eukaryota</taxon>
        <taxon>Metazoa</taxon>
        <taxon>Ecdysozoa</taxon>
        <taxon>Arthropoda</taxon>
        <taxon>Hexapoda</taxon>
        <taxon>Insecta</taxon>
        <taxon>Pterygota</taxon>
        <taxon>Neoptera</taxon>
        <taxon>Paraneoptera</taxon>
        <taxon>Hemiptera</taxon>
        <taxon>Sternorrhyncha</taxon>
        <taxon>Aleyrodoidea</taxon>
        <taxon>Aleyrodidae</taxon>
        <taxon>Aleyrodinae</taxon>
        <taxon>Bemisia</taxon>
    </lineage>
</organism>
<dbReference type="KEGG" id="btab:109040359"/>
<evidence type="ECO:0000256" key="2">
    <source>
        <dbReference type="ARBA" id="ARBA00022737"/>
    </source>
</evidence>
<dbReference type="Gene3D" id="2.130.10.10">
    <property type="entry name" value="YVTN repeat-like/Quinoprotein amine dehydrogenase"/>
    <property type="match status" value="2"/>
</dbReference>
<protein>
    <recommendedName>
        <fullName evidence="9">Gem-associated protein 5</fullName>
    </recommendedName>
</protein>
<sequence>MNEITIPTAVNWFNDNIISTTSDGARLAYGSKNEIIVINNLNQDPLDISKYETTTFPIGVKNIITAVRFAPVGSDQAYSDYLASAGNDGKVCLWNLKNSTIVSYHTGHMSPKGNEEIKGMDWSKLDPETIVTVASSGSIVSWKLNVNVINRYSLKGKLSPQCVACCPVNRNLVAIGTKSGLFIVYSLKDSGNILWSLRGHDAEIVSVAWCPENFWTDFKGNQKDEDGKTGPPLVVATASKDCTVTVWRNKVSELTFNLFPASRYNSALGIKHVCICWPTSNTIIAGTHQGDLKLLKLSGDPKTELKGTKTSITDLPVKHNKCIFSLTFNPLQSDAGAGGDATPPITVWSASIDRNIIGFNLNNPKKQIFIPTLTQIAYCMAFNPINNSQLAIGVGNGEVVVWNVSTKNNFDTVCYKSKIMAKVMALAWHPTAENLLAFGTGEGRVGIINTTGKTPPVILKLAHSSSVYTLSWAGPLNFTAEKLKNGLSLYSVGDGDVVEHNPDDPNATPIKLNKVLSAADESFKLSMRFQRTELAWNHDSSAVAVGNENGYVHILDKSWAGLQTIYAHKKIIQSLAWHPKIITDESMAQVTSWKNILATASHQIKVYDFSEGLDKEPKVLVSFAHADECRVTTVAWSPFIPYRLLSTSYDNSAQIWDVLNKTPLANFPGHTGYVMCGLWSPLDNDTVYTGGADCKVFVWKTAAQTHIKPIERKKRKEMINKYQLTNVVEAKYGNVNFNAEPVSPEHCNYVVVEKNKKAVPKLKTLFPLTAAHLSEGKSFGHLISKSKESTNGENGTASEVSYLKFFGDTNDMMSLLNAEQAKHTEMQNLDGEQLCRFWKGDVTALVRDSIHKKQVSEWILGLAPMASYKLWLEACVAYAYQIALEQPLRAASYLVAANEIQEAVNILTGKNMHREAVAMAKCHWSSDDPRLQSLMRSWAEYAASNGHFSLAAHCYYSINDKASAITNILKCKDPKLRYQSAILAEDVSTPLAVDDIITDCFLDCLASNHVVNAASMLGQRAHLNHLAVWLETYKYCSQHIPLDWKMEKAWLAGERKSTPALKDLENMMKDLLGSDTGSVYTKLSKIVDSINVENRNKLIMYVSGQFALLLSSSDTSVRLNHLLNALSSSYKLQVQCPQYHYTLSLFALLRPEGPQTLDVLEQSFSLPLGCANSAVQSLYFYMSAAIIKWLNASINLSSTETVKSADKNKSIEPEVYVSVIKSLKSLLPKISKSDIISHYKENSSTQNASSQVFSFSLSEINGKSENSSVKLNGTEEADPKRLLQAQFIAVPDPHYILSSLKSTLENSQLSNLIGETDAPKVVAEIDQILKDSLTSPTVEIPQN</sequence>
<evidence type="ECO:0000259" key="5">
    <source>
        <dbReference type="Pfam" id="PF23774"/>
    </source>
</evidence>
<dbReference type="Pfam" id="PF23774">
    <property type="entry name" value="TPR_GEMI5"/>
    <property type="match status" value="1"/>
</dbReference>
<evidence type="ECO:0000259" key="6">
    <source>
        <dbReference type="Pfam" id="PF23775"/>
    </source>
</evidence>
<dbReference type="GO" id="GO:0032797">
    <property type="term" value="C:SMN complex"/>
    <property type="evidence" value="ECO:0007669"/>
    <property type="project" value="TreeGrafter"/>
</dbReference>
<dbReference type="InterPro" id="IPR036322">
    <property type="entry name" value="WD40_repeat_dom_sf"/>
</dbReference>
<dbReference type="GO" id="GO:0000387">
    <property type="term" value="P:spliceosomal snRNP assembly"/>
    <property type="evidence" value="ECO:0007669"/>
    <property type="project" value="TreeGrafter"/>
</dbReference>
<dbReference type="InterPro" id="IPR052640">
    <property type="entry name" value="Gemin-5"/>
</dbReference>
<name>A0A9P0F9T1_BEMTA</name>
<dbReference type="SUPFAM" id="SSF50998">
    <property type="entry name" value="Quinoprotein alcohol dehydrogenase-like"/>
    <property type="match status" value="1"/>
</dbReference>
<feature type="domain" description="Gem-associated protein 5 first beta-propeller" evidence="4">
    <location>
        <begin position="60"/>
        <end position="211"/>
    </location>
</feature>
<evidence type="ECO:0000256" key="3">
    <source>
        <dbReference type="PROSITE-ProRule" id="PRU00221"/>
    </source>
</evidence>
<dbReference type="SMART" id="SM00320">
    <property type="entry name" value="WD40"/>
    <property type="match status" value="11"/>
</dbReference>
<dbReference type="InterPro" id="IPR001680">
    <property type="entry name" value="WD40_rpt"/>
</dbReference>
<dbReference type="PROSITE" id="PS00678">
    <property type="entry name" value="WD_REPEATS_1"/>
    <property type="match status" value="1"/>
</dbReference>
<feature type="domain" description="Gem-associated protein 5 second beta-propeller" evidence="6">
    <location>
        <begin position="384"/>
        <end position="691"/>
    </location>
</feature>
<dbReference type="Proteomes" id="UP001152759">
    <property type="component" value="Chromosome 9"/>
</dbReference>
<dbReference type="PROSITE" id="PS50082">
    <property type="entry name" value="WD_REPEATS_2"/>
    <property type="match status" value="2"/>
</dbReference>
<evidence type="ECO:0000259" key="4">
    <source>
        <dbReference type="Pfam" id="PF23770"/>
    </source>
</evidence>
<dbReference type="InterPro" id="IPR019775">
    <property type="entry name" value="WD40_repeat_CS"/>
</dbReference>
<dbReference type="Pfam" id="PF23770">
    <property type="entry name" value="Beta-prop_RIG_1st"/>
    <property type="match status" value="1"/>
</dbReference>
<keyword evidence="1 3" id="KW-0853">WD repeat</keyword>
<dbReference type="InterPro" id="IPR011047">
    <property type="entry name" value="Quinoprotein_ADH-like_sf"/>
</dbReference>
<keyword evidence="2" id="KW-0677">Repeat</keyword>
<feature type="repeat" description="WD" evidence="3">
    <location>
        <begin position="624"/>
        <end position="666"/>
    </location>
</feature>
<feature type="domain" description="Gem-associated protein 5 TPR" evidence="5">
    <location>
        <begin position="803"/>
        <end position="1007"/>
    </location>
</feature>
<feature type="repeat" description="WD" evidence="3">
    <location>
        <begin position="79"/>
        <end position="104"/>
    </location>
</feature>
<proteinExistence type="predicted"/>
<dbReference type="SUPFAM" id="SSF50978">
    <property type="entry name" value="WD40 repeat-like"/>
    <property type="match status" value="1"/>
</dbReference>
<evidence type="ECO:0000313" key="8">
    <source>
        <dbReference type="Proteomes" id="UP001152759"/>
    </source>
</evidence>
<dbReference type="InterPro" id="IPR056432">
    <property type="entry name" value="Beta-prop_GEMI5_1st"/>
</dbReference>
<dbReference type="GO" id="GO:0003730">
    <property type="term" value="F:mRNA 3'-UTR binding"/>
    <property type="evidence" value="ECO:0007669"/>
    <property type="project" value="TreeGrafter"/>
</dbReference>
<evidence type="ECO:0008006" key="9">
    <source>
        <dbReference type="Google" id="ProtNLM"/>
    </source>
</evidence>
<dbReference type="PANTHER" id="PTHR46362">
    <property type="entry name" value="GEM-ASSOCIATED PROTEIN 5"/>
    <property type="match status" value="1"/>
</dbReference>
<dbReference type="InterPro" id="IPR056424">
    <property type="entry name" value="Beta-prop_GEMI5_2nd"/>
</dbReference>
<dbReference type="InterPro" id="IPR056421">
    <property type="entry name" value="TPR_GEMI5"/>
</dbReference>
<evidence type="ECO:0000256" key="1">
    <source>
        <dbReference type="ARBA" id="ARBA00022574"/>
    </source>
</evidence>
<dbReference type="GO" id="GO:0005634">
    <property type="term" value="C:nucleus"/>
    <property type="evidence" value="ECO:0007669"/>
    <property type="project" value="TreeGrafter"/>
</dbReference>
<dbReference type="InterPro" id="IPR015943">
    <property type="entry name" value="WD40/YVTN_repeat-like_dom_sf"/>
</dbReference>
<evidence type="ECO:0000313" key="7">
    <source>
        <dbReference type="EMBL" id="CAH0395893.1"/>
    </source>
</evidence>
<gene>
    <name evidence="7" type="ORF">BEMITA_LOCUS14023</name>
</gene>
<dbReference type="Pfam" id="PF23775">
    <property type="entry name" value="Beta-prop_RIG_2nd"/>
    <property type="match status" value="1"/>
</dbReference>
<dbReference type="PANTHER" id="PTHR46362:SF1">
    <property type="entry name" value="GEM-ASSOCIATED PROTEIN 5"/>
    <property type="match status" value="1"/>
</dbReference>
<accession>A0A9P0F9T1</accession>
<keyword evidence="8" id="KW-1185">Reference proteome</keyword>
<reference evidence="7" key="1">
    <citation type="submission" date="2021-12" db="EMBL/GenBank/DDBJ databases">
        <authorList>
            <person name="King R."/>
        </authorList>
    </citation>
    <scope>NUCLEOTIDE SEQUENCE</scope>
</reference>
<dbReference type="EMBL" id="OU963870">
    <property type="protein sequence ID" value="CAH0395893.1"/>
    <property type="molecule type" value="Genomic_DNA"/>
</dbReference>